<sequence length="122" mass="13952">MQIGLNGLSFTATPTGEGKWYAIEEYHTLNCVAAQVTLRKKTLANRSRAHSDYYTQLNRKDGYLEIPRSPENNNFSRLYDNNRQLEISFFNKPDKDDAAVGYEVIGIPLTYLTFPAEKTKIL</sequence>
<protein>
    <submittedName>
        <fullName evidence="1">Uncharacterized protein</fullName>
    </submittedName>
</protein>
<reference evidence="1 2" key="1">
    <citation type="journal article" date="2023" name="Nucleic Acids Res.">
        <title>The hologenome of Daphnia magna reveals possible DNA methylation and microbiome-mediated evolution of the host genome.</title>
        <authorList>
            <person name="Chaturvedi A."/>
            <person name="Li X."/>
            <person name="Dhandapani V."/>
            <person name="Marshall H."/>
            <person name="Kissane S."/>
            <person name="Cuenca-Cambronero M."/>
            <person name="Asole G."/>
            <person name="Calvet F."/>
            <person name="Ruiz-Romero M."/>
            <person name="Marangio P."/>
            <person name="Guigo R."/>
            <person name="Rago D."/>
            <person name="Mirbahai L."/>
            <person name="Eastwood N."/>
            <person name="Colbourne J.K."/>
            <person name="Zhou J."/>
            <person name="Mallon E."/>
            <person name="Orsini L."/>
        </authorList>
    </citation>
    <scope>NUCLEOTIDE SEQUENCE [LARGE SCALE GENOMIC DNA]</scope>
    <source>
        <strain evidence="1">LRV0_1</strain>
    </source>
</reference>
<keyword evidence="2" id="KW-1185">Reference proteome</keyword>
<comment type="caution">
    <text evidence="1">The sequence shown here is derived from an EMBL/GenBank/DDBJ whole genome shotgun (WGS) entry which is preliminary data.</text>
</comment>
<evidence type="ECO:0000313" key="2">
    <source>
        <dbReference type="Proteomes" id="UP001234178"/>
    </source>
</evidence>
<accession>A0ABR0BAH9</accession>
<organism evidence="1 2">
    <name type="scientific">Daphnia magna</name>
    <dbReference type="NCBI Taxonomy" id="35525"/>
    <lineage>
        <taxon>Eukaryota</taxon>
        <taxon>Metazoa</taxon>
        <taxon>Ecdysozoa</taxon>
        <taxon>Arthropoda</taxon>
        <taxon>Crustacea</taxon>
        <taxon>Branchiopoda</taxon>
        <taxon>Diplostraca</taxon>
        <taxon>Cladocera</taxon>
        <taxon>Anomopoda</taxon>
        <taxon>Daphniidae</taxon>
        <taxon>Daphnia</taxon>
    </lineage>
</organism>
<proteinExistence type="predicted"/>
<gene>
    <name evidence="1" type="ORF">OUZ56_033278</name>
</gene>
<name>A0ABR0BAH9_9CRUS</name>
<dbReference type="Proteomes" id="UP001234178">
    <property type="component" value="Unassembled WGS sequence"/>
</dbReference>
<dbReference type="EMBL" id="JAOYFB010000046">
    <property type="protein sequence ID" value="KAK4045591.1"/>
    <property type="molecule type" value="Genomic_DNA"/>
</dbReference>
<evidence type="ECO:0000313" key="1">
    <source>
        <dbReference type="EMBL" id="KAK4045591.1"/>
    </source>
</evidence>